<protein>
    <submittedName>
        <fullName evidence="1">Uncharacterized protein</fullName>
    </submittedName>
</protein>
<dbReference type="EMBL" id="FOAF01000001">
    <property type="protein sequence ID" value="SEK57283.1"/>
    <property type="molecule type" value="Genomic_DNA"/>
</dbReference>
<keyword evidence="2" id="KW-1185">Reference proteome</keyword>
<proteinExistence type="predicted"/>
<dbReference type="PROSITE" id="PS51257">
    <property type="entry name" value="PROKAR_LIPOPROTEIN"/>
    <property type="match status" value="1"/>
</dbReference>
<name>A0A1H7I3W5_OLID1</name>
<dbReference type="RefSeq" id="WP_139202172.1">
    <property type="nucleotide sequence ID" value="NZ_FOAF01000001.1"/>
</dbReference>
<gene>
    <name evidence="1" type="ORF">SAMN05661044_00580</name>
</gene>
<dbReference type="AlphaFoldDB" id="A0A1H7I3W5"/>
<reference evidence="2" key="1">
    <citation type="submission" date="2016-10" db="EMBL/GenBank/DDBJ databases">
        <authorList>
            <person name="Varghese N."/>
            <person name="Submissions S."/>
        </authorList>
    </citation>
    <scope>NUCLEOTIDE SEQUENCE [LARGE SCALE GENOMIC DNA]</scope>
    <source>
        <strain evidence="2">DSM 18733</strain>
    </source>
</reference>
<sequence>MNKKIYIFALTLMVLFVGCDKDDIEYETDYERSYKAWQSFKESNNNSYRYVVTGSSWTGFAWETTFTVQAGEVMGRAFRYTVFNDIRMPDAGWSLEAVQLMIDSLERKHPGNTERLPSTDSLLKVLSWNEQHPNLNNPDHSSGAPIWTLDQVYEQAKNDWLRKRDNAQTSFEAKNDGLISSCGYWEDGCMDDCFRGISISSVEGI</sequence>
<organism evidence="1 2">
    <name type="scientific">Olivibacter domesticus</name>
    <name type="common">Pseudosphingobacterium domesticum</name>
    <dbReference type="NCBI Taxonomy" id="407022"/>
    <lineage>
        <taxon>Bacteria</taxon>
        <taxon>Pseudomonadati</taxon>
        <taxon>Bacteroidota</taxon>
        <taxon>Sphingobacteriia</taxon>
        <taxon>Sphingobacteriales</taxon>
        <taxon>Sphingobacteriaceae</taxon>
        <taxon>Olivibacter</taxon>
    </lineage>
</organism>
<evidence type="ECO:0000313" key="1">
    <source>
        <dbReference type="EMBL" id="SEK57283.1"/>
    </source>
</evidence>
<accession>A0A1H7I3W5</accession>
<dbReference type="Proteomes" id="UP000199421">
    <property type="component" value="Unassembled WGS sequence"/>
</dbReference>
<dbReference type="OrthoDB" id="666398at2"/>
<evidence type="ECO:0000313" key="2">
    <source>
        <dbReference type="Proteomes" id="UP000199421"/>
    </source>
</evidence>